<sequence length="92" mass="10641">MYCKVEDQKNPTYKAPHPPAKTANVFPKVSKHFNKNVYIEMQGRMSEIFTNRDVSCKVEDQKNPTYKEPHPPAKRAECVPESIETLQQECCI</sequence>
<dbReference type="AlphaFoldDB" id="A0A8X6LJU6"/>
<dbReference type="Proteomes" id="UP000887116">
    <property type="component" value="Unassembled WGS sequence"/>
</dbReference>
<reference evidence="2" key="1">
    <citation type="submission" date="2020-07" db="EMBL/GenBank/DDBJ databases">
        <title>Multicomponent nature underlies the extraordinary mechanical properties of spider dragline silk.</title>
        <authorList>
            <person name="Kono N."/>
            <person name="Nakamura H."/>
            <person name="Mori M."/>
            <person name="Yoshida Y."/>
            <person name="Ohtoshi R."/>
            <person name="Malay A.D."/>
            <person name="Moran D.A.P."/>
            <person name="Tomita M."/>
            <person name="Numata K."/>
            <person name="Arakawa K."/>
        </authorList>
    </citation>
    <scope>NUCLEOTIDE SEQUENCE</scope>
</reference>
<organism evidence="2 3">
    <name type="scientific">Trichonephila clavata</name>
    <name type="common">Joro spider</name>
    <name type="synonym">Nephila clavata</name>
    <dbReference type="NCBI Taxonomy" id="2740835"/>
    <lineage>
        <taxon>Eukaryota</taxon>
        <taxon>Metazoa</taxon>
        <taxon>Ecdysozoa</taxon>
        <taxon>Arthropoda</taxon>
        <taxon>Chelicerata</taxon>
        <taxon>Arachnida</taxon>
        <taxon>Araneae</taxon>
        <taxon>Araneomorphae</taxon>
        <taxon>Entelegynae</taxon>
        <taxon>Araneoidea</taxon>
        <taxon>Nephilidae</taxon>
        <taxon>Trichonephila</taxon>
    </lineage>
</organism>
<evidence type="ECO:0000313" key="3">
    <source>
        <dbReference type="Proteomes" id="UP000887116"/>
    </source>
</evidence>
<gene>
    <name evidence="2" type="ORF">TNCT_614361</name>
</gene>
<accession>A0A8X6LJU6</accession>
<proteinExistence type="predicted"/>
<name>A0A8X6LJU6_TRICU</name>
<comment type="caution">
    <text evidence="2">The sequence shown here is derived from an EMBL/GenBank/DDBJ whole genome shotgun (WGS) entry which is preliminary data.</text>
</comment>
<evidence type="ECO:0000256" key="1">
    <source>
        <dbReference type="SAM" id="MobiDB-lite"/>
    </source>
</evidence>
<protein>
    <submittedName>
        <fullName evidence="2">Uncharacterized protein</fullName>
    </submittedName>
</protein>
<keyword evidence="3" id="KW-1185">Reference proteome</keyword>
<dbReference type="EMBL" id="BMAO01016629">
    <property type="protein sequence ID" value="GFR09984.1"/>
    <property type="molecule type" value="Genomic_DNA"/>
</dbReference>
<evidence type="ECO:0000313" key="2">
    <source>
        <dbReference type="EMBL" id="GFR09984.1"/>
    </source>
</evidence>
<feature type="region of interest" description="Disordered" evidence="1">
    <location>
        <begin position="1"/>
        <end position="21"/>
    </location>
</feature>